<dbReference type="GeneID" id="72776969"/>
<dbReference type="KEGG" id="thei:K1720_01460"/>
<protein>
    <submittedName>
        <fullName evidence="2">Uncharacterized protein</fullName>
    </submittedName>
</protein>
<evidence type="ECO:0000313" key="2">
    <source>
        <dbReference type="EMBL" id="USH00172.1"/>
    </source>
</evidence>
<reference evidence="2 3" key="1">
    <citation type="submission" date="2021-08" db="EMBL/GenBank/DDBJ databases">
        <title>Thermococcus onnuriiensis IOH2.</title>
        <authorList>
            <person name="Park Y.-J."/>
        </authorList>
    </citation>
    <scope>NUCLEOTIDE SEQUENCE [LARGE SCALE GENOMIC DNA]</scope>
    <source>
        <strain evidence="2 3">IOH2</strain>
    </source>
</reference>
<organism evidence="2 3">
    <name type="scientific">Thermococcus argininiproducens</name>
    <dbReference type="NCBI Taxonomy" id="2866384"/>
    <lineage>
        <taxon>Archaea</taxon>
        <taxon>Methanobacteriati</taxon>
        <taxon>Methanobacteriota</taxon>
        <taxon>Thermococci</taxon>
        <taxon>Thermococcales</taxon>
        <taxon>Thermococcaceae</taxon>
        <taxon>Thermococcus</taxon>
    </lineage>
</organism>
<keyword evidence="3" id="KW-1185">Reference proteome</keyword>
<sequence length="73" mass="8600">MILMYLTQKNHLPADKKTYKTLRILSHLKDREEVRSTKTKRSTSELSRKTKIFHNENSPSPTFLMLIKVNAIK</sequence>
<dbReference type="EMBL" id="CP080572">
    <property type="protein sequence ID" value="USH00172.1"/>
    <property type="molecule type" value="Genomic_DNA"/>
</dbReference>
<gene>
    <name evidence="2" type="ORF">K1720_01460</name>
</gene>
<dbReference type="AlphaFoldDB" id="A0A9E7MBG0"/>
<proteinExistence type="predicted"/>
<evidence type="ECO:0000256" key="1">
    <source>
        <dbReference type="SAM" id="MobiDB-lite"/>
    </source>
</evidence>
<feature type="region of interest" description="Disordered" evidence="1">
    <location>
        <begin position="33"/>
        <end position="54"/>
    </location>
</feature>
<dbReference type="RefSeq" id="WP_251949464.1">
    <property type="nucleotide sequence ID" value="NZ_CP080572.1"/>
</dbReference>
<dbReference type="Proteomes" id="UP001056425">
    <property type="component" value="Chromosome"/>
</dbReference>
<evidence type="ECO:0000313" key="3">
    <source>
        <dbReference type="Proteomes" id="UP001056425"/>
    </source>
</evidence>
<feature type="compositionally biased region" description="Basic and acidic residues" evidence="1">
    <location>
        <begin position="33"/>
        <end position="48"/>
    </location>
</feature>
<accession>A0A9E7MBG0</accession>
<name>A0A9E7MBG0_9EURY</name>